<feature type="chain" id="PRO_5045925929" evidence="2">
    <location>
        <begin position="28"/>
        <end position="202"/>
    </location>
</feature>
<evidence type="ECO:0000313" key="4">
    <source>
        <dbReference type="EMBL" id="MFB9206698.1"/>
    </source>
</evidence>
<evidence type="ECO:0000259" key="3">
    <source>
        <dbReference type="SMART" id="SM00458"/>
    </source>
</evidence>
<dbReference type="EMBL" id="JBHMEI010000039">
    <property type="protein sequence ID" value="MFB9206698.1"/>
    <property type="molecule type" value="Genomic_DNA"/>
</dbReference>
<comment type="caution">
    <text evidence="4">The sequence shown here is derived from an EMBL/GenBank/DDBJ whole genome shotgun (WGS) entry which is preliminary data.</text>
</comment>
<dbReference type="Proteomes" id="UP001589647">
    <property type="component" value="Unassembled WGS sequence"/>
</dbReference>
<evidence type="ECO:0000313" key="5">
    <source>
        <dbReference type="Proteomes" id="UP001589647"/>
    </source>
</evidence>
<dbReference type="Gene3D" id="2.80.10.50">
    <property type="match status" value="3"/>
</dbReference>
<feature type="region of interest" description="Disordered" evidence="1">
    <location>
        <begin position="29"/>
        <end position="61"/>
    </location>
</feature>
<dbReference type="PROSITE" id="PS50231">
    <property type="entry name" value="RICIN_B_LECTIN"/>
    <property type="match status" value="1"/>
</dbReference>
<evidence type="ECO:0000256" key="2">
    <source>
        <dbReference type="SAM" id="SignalP"/>
    </source>
</evidence>
<keyword evidence="5" id="KW-1185">Reference proteome</keyword>
<dbReference type="InterPro" id="IPR000772">
    <property type="entry name" value="Ricin_B_lectin"/>
</dbReference>
<proteinExistence type="predicted"/>
<keyword evidence="2" id="KW-0732">Signal</keyword>
<sequence>MRKAIKSLVFAAGLVSFLVVNGGAANAADPLPASPSPSASEPVSEPSSSSTPEPTAEAADQAAANCPFAIWPNNGNGQSLVLDVDRAGGSGSKTIVWPWNGGANQRWEHSGQTNTTIVPCHNTSLCLDAAGGQTANGTWVLVYRCNGGWNQRWDLEHPWGPGWVRFRLHGTSKCLNVNGGIARGHNVILWTCNDQVNERWTN</sequence>
<name>A0ABV5IQA4_9ACTN</name>
<gene>
    <name evidence="4" type="ORF">ACFFV7_36270</name>
</gene>
<feature type="domain" description="Ricin B lectin" evidence="3">
    <location>
        <begin position="68"/>
        <end position="201"/>
    </location>
</feature>
<accession>A0ABV5IQA4</accession>
<dbReference type="RefSeq" id="WP_189650748.1">
    <property type="nucleotide sequence ID" value="NZ_BMRC01000015.1"/>
</dbReference>
<feature type="signal peptide" evidence="2">
    <location>
        <begin position="1"/>
        <end position="27"/>
    </location>
</feature>
<protein>
    <submittedName>
        <fullName evidence="4">RICIN domain-containing protein</fullName>
    </submittedName>
</protein>
<dbReference type="CDD" id="cd00161">
    <property type="entry name" value="beta-trefoil_Ricin-like"/>
    <property type="match status" value="1"/>
</dbReference>
<reference evidence="4 5" key="1">
    <citation type="submission" date="2024-09" db="EMBL/GenBank/DDBJ databases">
        <authorList>
            <person name="Sun Q."/>
            <person name="Mori K."/>
        </authorList>
    </citation>
    <scope>NUCLEOTIDE SEQUENCE [LARGE SCALE GENOMIC DNA]</scope>
    <source>
        <strain evidence="4 5">CCM 3426</strain>
    </source>
</reference>
<dbReference type="SMART" id="SM00458">
    <property type="entry name" value="RICIN"/>
    <property type="match status" value="1"/>
</dbReference>
<dbReference type="InterPro" id="IPR035992">
    <property type="entry name" value="Ricin_B-like_lectins"/>
</dbReference>
<dbReference type="SUPFAM" id="SSF50370">
    <property type="entry name" value="Ricin B-like lectins"/>
    <property type="match status" value="1"/>
</dbReference>
<evidence type="ECO:0000256" key="1">
    <source>
        <dbReference type="SAM" id="MobiDB-lite"/>
    </source>
</evidence>
<organism evidence="4 5">
    <name type="scientific">Nonomuraea spiralis</name>
    <dbReference type="NCBI Taxonomy" id="46182"/>
    <lineage>
        <taxon>Bacteria</taxon>
        <taxon>Bacillati</taxon>
        <taxon>Actinomycetota</taxon>
        <taxon>Actinomycetes</taxon>
        <taxon>Streptosporangiales</taxon>
        <taxon>Streptosporangiaceae</taxon>
        <taxon>Nonomuraea</taxon>
    </lineage>
</organism>
<dbReference type="Pfam" id="PF00652">
    <property type="entry name" value="Ricin_B_lectin"/>
    <property type="match status" value="1"/>
</dbReference>